<comment type="caution">
    <text evidence="2">The sequence shown here is derived from an EMBL/GenBank/DDBJ whole genome shotgun (WGS) entry which is preliminary data.</text>
</comment>
<dbReference type="InterPro" id="IPR036397">
    <property type="entry name" value="RNaseH_sf"/>
</dbReference>
<dbReference type="GO" id="GO:0006313">
    <property type="term" value="P:DNA transposition"/>
    <property type="evidence" value="ECO:0007669"/>
    <property type="project" value="InterPro"/>
</dbReference>
<organism evidence="2 3">
    <name type="scientific">Mucor plumbeus</name>
    <dbReference type="NCBI Taxonomy" id="97098"/>
    <lineage>
        <taxon>Eukaryota</taxon>
        <taxon>Fungi</taxon>
        <taxon>Fungi incertae sedis</taxon>
        <taxon>Mucoromycota</taxon>
        <taxon>Mucoromycotina</taxon>
        <taxon>Mucoromycetes</taxon>
        <taxon>Mucorales</taxon>
        <taxon>Mucorineae</taxon>
        <taxon>Mucoraceae</taxon>
        <taxon>Mucor</taxon>
    </lineage>
</organism>
<accession>A0A8H7RSI6</accession>
<dbReference type="AlphaFoldDB" id="A0A8H7RSI6"/>
<feature type="domain" description="Transposase Tc1-like" evidence="1">
    <location>
        <begin position="64"/>
        <end position="133"/>
    </location>
</feature>
<dbReference type="Pfam" id="PF01498">
    <property type="entry name" value="HTH_Tnp_Tc3_2"/>
    <property type="match status" value="1"/>
</dbReference>
<dbReference type="Gene3D" id="3.30.420.10">
    <property type="entry name" value="Ribonuclease H-like superfamily/Ribonuclease H"/>
    <property type="match status" value="1"/>
</dbReference>
<evidence type="ECO:0000313" key="2">
    <source>
        <dbReference type="EMBL" id="KAG2215008.1"/>
    </source>
</evidence>
<reference evidence="2" key="1">
    <citation type="submission" date="2020-12" db="EMBL/GenBank/DDBJ databases">
        <title>Metabolic potential, ecology and presence of endohyphal bacteria is reflected in genomic diversity of Mucoromycotina.</title>
        <authorList>
            <person name="Muszewska A."/>
            <person name="Okrasinska A."/>
            <person name="Steczkiewicz K."/>
            <person name="Drgas O."/>
            <person name="Orlowska M."/>
            <person name="Perlinska-Lenart U."/>
            <person name="Aleksandrzak-Piekarczyk T."/>
            <person name="Szatraj K."/>
            <person name="Zielenkiewicz U."/>
            <person name="Pilsyk S."/>
            <person name="Malc E."/>
            <person name="Mieczkowski P."/>
            <person name="Kruszewska J.S."/>
            <person name="Biernat P."/>
            <person name="Pawlowska J."/>
        </authorList>
    </citation>
    <scope>NUCLEOTIDE SEQUENCE</scope>
    <source>
        <strain evidence="2">CBS 226.32</strain>
    </source>
</reference>
<dbReference type="EMBL" id="JAEPRC010000016">
    <property type="protein sequence ID" value="KAG2215008.1"/>
    <property type="molecule type" value="Genomic_DNA"/>
</dbReference>
<sequence>MYIPGIVVVDGMNTVMICQYDVSNLIDVQRTTVEDAINRVATTTGTTLTGKSMGRSSSFDDYTKRHLERIIRSNSFQTIETLQGQLRSMSKYVSRTTVKNWIKKLGFKYRSAERKSKLSDDQKKNRFESAIEHDIGWTDKQWEQVVWSDESKFC</sequence>
<protein>
    <recommendedName>
        <fullName evidence="1">Transposase Tc1-like domain-containing protein</fullName>
    </recommendedName>
</protein>
<evidence type="ECO:0000259" key="1">
    <source>
        <dbReference type="Pfam" id="PF01498"/>
    </source>
</evidence>
<proteinExistence type="predicted"/>
<name>A0A8H7RSI6_9FUNG</name>
<dbReference type="Proteomes" id="UP000650833">
    <property type="component" value="Unassembled WGS sequence"/>
</dbReference>
<dbReference type="GO" id="GO:0015074">
    <property type="term" value="P:DNA integration"/>
    <property type="evidence" value="ECO:0007669"/>
    <property type="project" value="InterPro"/>
</dbReference>
<dbReference type="InterPro" id="IPR002492">
    <property type="entry name" value="Transposase_Tc1-like"/>
</dbReference>
<evidence type="ECO:0000313" key="3">
    <source>
        <dbReference type="Proteomes" id="UP000650833"/>
    </source>
</evidence>
<keyword evidence="3" id="KW-1185">Reference proteome</keyword>
<dbReference type="GO" id="GO:0003677">
    <property type="term" value="F:DNA binding"/>
    <property type="evidence" value="ECO:0007669"/>
    <property type="project" value="InterPro"/>
</dbReference>
<gene>
    <name evidence="2" type="ORF">INT46_010819</name>
</gene>
<dbReference type="OrthoDB" id="2288646at2759"/>